<protein>
    <submittedName>
        <fullName evidence="1">Uncharacterized protein</fullName>
    </submittedName>
</protein>
<organism evidence="1 2">
    <name type="scientific">Hibiscus sabdariffa</name>
    <name type="common">roselle</name>
    <dbReference type="NCBI Taxonomy" id="183260"/>
    <lineage>
        <taxon>Eukaryota</taxon>
        <taxon>Viridiplantae</taxon>
        <taxon>Streptophyta</taxon>
        <taxon>Embryophyta</taxon>
        <taxon>Tracheophyta</taxon>
        <taxon>Spermatophyta</taxon>
        <taxon>Magnoliopsida</taxon>
        <taxon>eudicotyledons</taxon>
        <taxon>Gunneridae</taxon>
        <taxon>Pentapetalae</taxon>
        <taxon>rosids</taxon>
        <taxon>malvids</taxon>
        <taxon>Malvales</taxon>
        <taxon>Malvaceae</taxon>
        <taxon>Malvoideae</taxon>
        <taxon>Hibiscus</taxon>
    </lineage>
</organism>
<proteinExistence type="predicted"/>
<dbReference type="Proteomes" id="UP001472677">
    <property type="component" value="Unassembled WGS sequence"/>
</dbReference>
<gene>
    <name evidence="1" type="ORF">V6N12_022667</name>
</gene>
<accession>A0ABR2FW64</accession>
<evidence type="ECO:0000313" key="1">
    <source>
        <dbReference type="EMBL" id="KAK8588211.1"/>
    </source>
</evidence>
<dbReference type="EMBL" id="JBBPBM010000004">
    <property type="protein sequence ID" value="KAK8588211.1"/>
    <property type="molecule type" value="Genomic_DNA"/>
</dbReference>
<keyword evidence="2" id="KW-1185">Reference proteome</keyword>
<evidence type="ECO:0000313" key="2">
    <source>
        <dbReference type="Proteomes" id="UP001472677"/>
    </source>
</evidence>
<comment type="caution">
    <text evidence="1">The sequence shown here is derived from an EMBL/GenBank/DDBJ whole genome shotgun (WGS) entry which is preliminary data.</text>
</comment>
<sequence length="148" mass="16776">MMEGISATMNNSLKGYWKRRGYVKLNGPSRARQGRVELGNSRRKRFWRIRIKARLRIKSPKKLFVWLRDAYVKMMLGLANSRMVSGGYGGGTADQGIAAFGKRPMKEYDEKMIVEMYRSLVMGQGQLLVAQAQAQEPGKPCSAIVCQR</sequence>
<name>A0ABR2FW64_9ROSI</name>
<reference evidence="1 2" key="1">
    <citation type="journal article" date="2024" name="G3 (Bethesda)">
        <title>Genome assembly of Hibiscus sabdariffa L. provides insights into metabolisms of medicinal natural products.</title>
        <authorList>
            <person name="Kim T."/>
        </authorList>
    </citation>
    <scope>NUCLEOTIDE SEQUENCE [LARGE SCALE GENOMIC DNA]</scope>
    <source>
        <strain evidence="1">TK-2024</strain>
        <tissue evidence="1">Old leaves</tissue>
    </source>
</reference>
<dbReference type="PANTHER" id="PTHR33702">
    <property type="entry name" value="BNAA09G40010D PROTEIN"/>
    <property type="match status" value="1"/>
</dbReference>
<dbReference type="PANTHER" id="PTHR33702:SF5">
    <property type="entry name" value="OS01G0308600 PROTEIN"/>
    <property type="match status" value="1"/>
</dbReference>